<comment type="caution">
    <text evidence="2">The sequence shown here is derived from an EMBL/GenBank/DDBJ whole genome shotgun (WGS) entry which is preliminary data.</text>
</comment>
<gene>
    <name evidence="2" type="ORF">GCM10011378_04060</name>
</gene>
<dbReference type="InterPro" id="IPR027417">
    <property type="entry name" value="P-loop_NTPase"/>
</dbReference>
<evidence type="ECO:0000313" key="2">
    <source>
        <dbReference type="EMBL" id="GGG30630.1"/>
    </source>
</evidence>
<dbReference type="EMBL" id="BMGS01000001">
    <property type="protein sequence ID" value="GGG30630.1"/>
    <property type="molecule type" value="Genomic_DNA"/>
</dbReference>
<dbReference type="InterPro" id="IPR038727">
    <property type="entry name" value="NadR/Ttd14_AAA_dom"/>
</dbReference>
<name>A0ABQ1WJF2_9BACT</name>
<dbReference type="Proteomes" id="UP000601361">
    <property type="component" value="Unassembled WGS sequence"/>
</dbReference>
<dbReference type="Pfam" id="PF13521">
    <property type="entry name" value="AAA_28"/>
    <property type="match status" value="1"/>
</dbReference>
<evidence type="ECO:0000259" key="1">
    <source>
        <dbReference type="Pfam" id="PF13521"/>
    </source>
</evidence>
<organism evidence="2 3">
    <name type="scientific">Hymenobacter glacieicola</name>
    <dbReference type="NCBI Taxonomy" id="1562124"/>
    <lineage>
        <taxon>Bacteria</taxon>
        <taxon>Pseudomonadati</taxon>
        <taxon>Bacteroidota</taxon>
        <taxon>Cytophagia</taxon>
        <taxon>Cytophagales</taxon>
        <taxon>Hymenobacteraceae</taxon>
        <taxon>Hymenobacter</taxon>
    </lineage>
</organism>
<feature type="domain" description="NadR/Ttd14 AAA" evidence="1">
    <location>
        <begin position="3"/>
        <end position="161"/>
    </location>
</feature>
<dbReference type="SUPFAM" id="SSF52540">
    <property type="entry name" value="P-loop containing nucleoside triphosphate hydrolases"/>
    <property type="match status" value="1"/>
</dbReference>
<evidence type="ECO:0000313" key="3">
    <source>
        <dbReference type="Proteomes" id="UP000601361"/>
    </source>
</evidence>
<dbReference type="InterPro" id="IPR052735">
    <property type="entry name" value="NAD_biosynth-regulator"/>
</dbReference>
<proteinExistence type="predicted"/>
<dbReference type="RefSeq" id="WP_188556135.1">
    <property type="nucleotide sequence ID" value="NZ_BMGS01000001.1"/>
</dbReference>
<accession>A0ABQ1WJF2</accession>
<dbReference type="PANTHER" id="PTHR37512:SF1">
    <property type="entry name" value="NADR_TTD14 AAA DOMAIN-CONTAINING PROTEIN"/>
    <property type="match status" value="1"/>
</dbReference>
<reference evidence="3" key="1">
    <citation type="journal article" date="2019" name="Int. J. Syst. Evol. Microbiol.">
        <title>The Global Catalogue of Microorganisms (GCM) 10K type strain sequencing project: providing services to taxonomists for standard genome sequencing and annotation.</title>
        <authorList>
            <consortium name="The Broad Institute Genomics Platform"/>
            <consortium name="The Broad Institute Genome Sequencing Center for Infectious Disease"/>
            <person name="Wu L."/>
            <person name="Ma J."/>
        </authorList>
    </citation>
    <scope>NUCLEOTIDE SEQUENCE [LARGE SCALE GENOMIC DNA]</scope>
    <source>
        <strain evidence="3">CGMCC 1.12990</strain>
    </source>
</reference>
<dbReference type="PANTHER" id="PTHR37512">
    <property type="entry name" value="TRIFUNCTIONAL NAD BIOSYNTHESIS/REGULATOR PROTEIN NADR"/>
    <property type="match status" value="1"/>
</dbReference>
<dbReference type="Gene3D" id="3.40.50.300">
    <property type="entry name" value="P-loop containing nucleotide triphosphate hydrolases"/>
    <property type="match status" value="1"/>
</dbReference>
<sequence length="198" mass="22313">MLRVALTGPESTGKTTLSRLLAEHYHTVWAPEYARHYLEERGPNYTLADLEEIARGQLEAEATAAAAAARLGRPILFCDTDLLVIKIWSEHAFGHCPDWIRRQVQVQQYSLVLLLGVDLPWEPDPLREHPNHRQYFYDLYQRELREQFSNFAEISGTPSQRLEAACFHVDALLAQPRPAGAGPAYLAGPPPDGTIPFL</sequence>
<keyword evidence="3" id="KW-1185">Reference proteome</keyword>
<protein>
    <recommendedName>
        <fullName evidence="1">NadR/Ttd14 AAA domain-containing protein</fullName>
    </recommendedName>
</protein>